<evidence type="ECO:0000313" key="5">
    <source>
        <dbReference type="Proteomes" id="UP000546162"/>
    </source>
</evidence>
<dbReference type="Pfam" id="PF13466">
    <property type="entry name" value="STAS_2"/>
    <property type="match status" value="1"/>
</dbReference>
<organism evidence="4 5">
    <name type="scientific">Actinoplanes octamycinicus</name>
    <dbReference type="NCBI Taxonomy" id="135948"/>
    <lineage>
        <taxon>Bacteria</taxon>
        <taxon>Bacillati</taxon>
        <taxon>Actinomycetota</taxon>
        <taxon>Actinomycetes</taxon>
        <taxon>Micromonosporales</taxon>
        <taxon>Micromonosporaceae</taxon>
        <taxon>Actinoplanes</taxon>
    </lineage>
</organism>
<proteinExistence type="inferred from homology"/>
<evidence type="ECO:0000256" key="2">
    <source>
        <dbReference type="RuleBase" id="RU003749"/>
    </source>
</evidence>
<protein>
    <recommendedName>
        <fullName evidence="2">Anti-sigma factor antagonist</fullName>
    </recommendedName>
</protein>
<comment type="similarity">
    <text evidence="1 2">Belongs to the anti-sigma-factor antagonist family.</text>
</comment>
<dbReference type="PANTHER" id="PTHR33495">
    <property type="entry name" value="ANTI-SIGMA FACTOR ANTAGONIST TM_1081-RELATED-RELATED"/>
    <property type="match status" value="1"/>
</dbReference>
<dbReference type="NCBIfam" id="TIGR00377">
    <property type="entry name" value="ant_ant_sig"/>
    <property type="match status" value="1"/>
</dbReference>
<dbReference type="InterPro" id="IPR002645">
    <property type="entry name" value="STAS_dom"/>
</dbReference>
<dbReference type="InterPro" id="IPR058548">
    <property type="entry name" value="MlaB-like_STAS"/>
</dbReference>
<evidence type="ECO:0000256" key="1">
    <source>
        <dbReference type="ARBA" id="ARBA00009013"/>
    </source>
</evidence>
<dbReference type="Gene3D" id="3.30.750.24">
    <property type="entry name" value="STAS domain"/>
    <property type="match status" value="1"/>
</dbReference>
<dbReference type="AlphaFoldDB" id="A0A7W7M8U2"/>
<dbReference type="PROSITE" id="PS50801">
    <property type="entry name" value="STAS"/>
    <property type="match status" value="1"/>
</dbReference>
<name>A0A7W7M8U2_9ACTN</name>
<dbReference type="InterPro" id="IPR003658">
    <property type="entry name" value="Anti-sigma_ant"/>
</dbReference>
<dbReference type="CDD" id="cd07043">
    <property type="entry name" value="STAS_anti-anti-sigma_factors"/>
    <property type="match status" value="1"/>
</dbReference>
<evidence type="ECO:0000259" key="3">
    <source>
        <dbReference type="PROSITE" id="PS50801"/>
    </source>
</evidence>
<dbReference type="PANTHER" id="PTHR33495:SF2">
    <property type="entry name" value="ANTI-SIGMA FACTOR ANTAGONIST TM_1081-RELATED"/>
    <property type="match status" value="1"/>
</dbReference>
<gene>
    <name evidence="4" type="ORF">BJY16_004733</name>
</gene>
<sequence>MTDYFAIVPGPVEAAPDGQTTIRVRLAGSLDLGTGGELREALRRVVGEGGADRIVVDLARVNFIDSEAISALIAGYHAAEDAGVTFRLTGPAGIVQRVLTVVGLTDLID</sequence>
<feature type="domain" description="STAS" evidence="3">
    <location>
        <begin position="24"/>
        <end position="109"/>
    </location>
</feature>
<evidence type="ECO:0000313" key="4">
    <source>
        <dbReference type="EMBL" id="MBB4741274.1"/>
    </source>
</evidence>
<reference evidence="4 5" key="1">
    <citation type="submission" date="2020-08" db="EMBL/GenBank/DDBJ databases">
        <title>Sequencing the genomes of 1000 actinobacteria strains.</title>
        <authorList>
            <person name="Klenk H.-P."/>
        </authorList>
    </citation>
    <scope>NUCLEOTIDE SEQUENCE [LARGE SCALE GENOMIC DNA]</scope>
    <source>
        <strain evidence="4 5">DSM 45809</strain>
    </source>
</reference>
<dbReference type="RefSeq" id="WP_185041778.1">
    <property type="nucleotide sequence ID" value="NZ_BAABFG010000005.1"/>
</dbReference>
<accession>A0A7W7M8U2</accession>
<dbReference type="InterPro" id="IPR036513">
    <property type="entry name" value="STAS_dom_sf"/>
</dbReference>
<keyword evidence="5" id="KW-1185">Reference proteome</keyword>
<dbReference type="Proteomes" id="UP000546162">
    <property type="component" value="Unassembled WGS sequence"/>
</dbReference>
<comment type="caution">
    <text evidence="4">The sequence shown here is derived from an EMBL/GenBank/DDBJ whole genome shotgun (WGS) entry which is preliminary data.</text>
</comment>
<dbReference type="GO" id="GO:0043856">
    <property type="term" value="F:anti-sigma factor antagonist activity"/>
    <property type="evidence" value="ECO:0007669"/>
    <property type="project" value="InterPro"/>
</dbReference>
<dbReference type="EMBL" id="JACHNB010000001">
    <property type="protein sequence ID" value="MBB4741274.1"/>
    <property type="molecule type" value="Genomic_DNA"/>
</dbReference>
<dbReference type="SUPFAM" id="SSF52091">
    <property type="entry name" value="SpoIIaa-like"/>
    <property type="match status" value="1"/>
</dbReference>